<reference evidence="2" key="1">
    <citation type="submission" date="2020-12" db="EMBL/GenBank/DDBJ databases">
        <title>Clostridium thailandense sp. nov., a novel acetogenic bacterium isolated from peat land soil in Thailand.</title>
        <authorList>
            <person name="Chaikitkaew S."/>
            <person name="Birkeland N.K."/>
        </authorList>
    </citation>
    <scope>NUCLEOTIDE SEQUENCE</scope>
    <source>
        <strain evidence="2">DSM 17425</strain>
    </source>
</reference>
<evidence type="ECO:0000259" key="1">
    <source>
        <dbReference type="Pfam" id="PF11823"/>
    </source>
</evidence>
<dbReference type="InterPro" id="IPR021778">
    <property type="entry name" value="Se/S_carrier-like"/>
</dbReference>
<name>A0A934HXH2_9CLOT</name>
<comment type="caution">
    <text evidence="2">The sequence shown here is derived from an EMBL/GenBank/DDBJ whole genome shotgun (WGS) entry which is preliminary data.</text>
</comment>
<evidence type="ECO:0000313" key="3">
    <source>
        <dbReference type="Proteomes" id="UP000622687"/>
    </source>
</evidence>
<dbReference type="Pfam" id="PF11823">
    <property type="entry name" value="Se_S_carrier"/>
    <property type="match status" value="1"/>
</dbReference>
<sequence>MGKKKVKCYILFPSLTEGIKTETLLKKEKIKYTIVPTPSKTSVSCGISIMYSRKDEEKIKRLIEYNSINVLGFYTEDKKR</sequence>
<keyword evidence="3" id="KW-1185">Reference proteome</keyword>
<accession>A0A934HXH2</accession>
<gene>
    <name evidence="2" type="ORF">I6U51_14075</name>
</gene>
<dbReference type="RefSeq" id="WP_178909366.1">
    <property type="nucleotide sequence ID" value="NZ_JAEEGB010000015.1"/>
</dbReference>
<dbReference type="AlphaFoldDB" id="A0A934HXH2"/>
<feature type="domain" description="Putative Se/S carrier protein-like" evidence="1">
    <location>
        <begin position="7"/>
        <end position="74"/>
    </location>
</feature>
<evidence type="ECO:0000313" key="2">
    <source>
        <dbReference type="EMBL" id="MBI6873829.1"/>
    </source>
</evidence>
<protein>
    <submittedName>
        <fullName evidence="2">DUF3343 domain-containing protein</fullName>
    </submittedName>
</protein>
<organism evidence="2 3">
    <name type="scientific">Clostridium aciditolerans</name>
    <dbReference type="NCBI Taxonomy" id="339861"/>
    <lineage>
        <taxon>Bacteria</taxon>
        <taxon>Bacillati</taxon>
        <taxon>Bacillota</taxon>
        <taxon>Clostridia</taxon>
        <taxon>Eubacteriales</taxon>
        <taxon>Clostridiaceae</taxon>
        <taxon>Clostridium</taxon>
    </lineage>
</organism>
<dbReference type="EMBL" id="JAEEGB010000015">
    <property type="protein sequence ID" value="MBI6873829.1"/>
    <property type="molecule type" value="Genomic_DNA"/>
</dbReference>
<dbReference type="Proteomes" id="UP000622687">
    <property type="component" value="Unassembled WGS sequence"/>
</dbReference>
<proteinExistence type="predicted"/>